<name>A0A238V884_9ACTN</name>
<dbReference type="InterPro" id="IPR025447">
    <property type="entry name" value="DUF4192"/>
</dbReference>
<reference evidence="1 2" key="1">
    <citation type="submission" date="2017-06" db="EMBL/GenBank/DDBJ databases">
        <authorList>
            <person name="Kim H.J."/>
            <person name="Triplett B.A."/>
        </authorList>
    </citation>
    <scope>NUCLEOTIDE SEQUENCE [LARGE SCALE GENOMIC DNA]</scope>
    <source>
        <strain evidence="1 2">DSM 44272</strain>
    </source>
</reference>
<dbReference type="Pfam" id="PF13830">
    <property type="entry name" value="DUF4192"/>
    <property type="match status" value="1"/>
</dbReference>
<evidence type="ECO:0000313" key="1">
    <source>
        <dbReference type="EMBL" id="SNR30314.1"/>
    </source>
</evidence>
<protein>
    <recommendedName>
        <fullName evidence="3">DUF4192 domain-containing protein</fullName>
    </recommendedName>
</protein>
<dbReference type="EMBL" id="FZNO01000002">
    <property type="protein sequence ID" value="SNR30314.1"/>
    <property type="molecule type" value="Genomic_DNA"/>
</dbReference>
<gene>
    <name evidence="1" type="ORF">SAMN06272737_102181</name>
</gene>
<dbReference type="RefSeq" id="WP_089335036.1">
    <property type="nucleotide sequence ID" value="NZ_FZNO01000002.1"/>
</dbReference>
<keyword evidence="2" id="KW-1185">Reference proteome</keyword>
<organism evidence="1 2">
    <name type="scientific">Blastococcus mobilis</name>
    <dbReference type="NCBI Taxonomy" id="1938746"/>
    <lineage>
        <taxon>Bacteria</taxon>
        <taxon>Bacillati</taxon>
        <taxon>Actinomycetota</taxon>
        <taxon>Actinomycetes</taxon>
        <taxon>Geodermatophilales</taxon>
        <taxon>Geodermatophilaceae</taxon>
        <taxon>Blastococcus</taxon>
    </lineage>
</organism>
<dbReference type="AlphaFoldDB" id="A0A238V884"/>
<evidence type="ECO:0000313" key="2">
    <source>
        <dbReference type="Proteomes" id="UP000198403"/>
    </source>
</evidence>
<dbReference type="OrthoDB" id="3264463at2"/>
<dbReference type="Proteomes" id="UP000198403">
    <property type="component" value="Unassembled WGS sequence"/>
</dbReference>
<accession>A0A238V884</accession>
<proteinExistence type="predicted"/>
<sequence length="361" mass="36983">MDARTGRPPLPVPGRIDVRIDDLGELAASIPHLLGFRPRESVVLVSIAGPGGGRVGLTVRADIPPDEHAGAVAAVLTRSVLTDRPGGVLLAVVSEAADGDCDGGDGLPHRGLVRAVVVALAARGVPVPDAILVRDGRWWSYDCPHACCAPTAGTPLPTGVTELEVAAVATGVVVEEDRDGLAARIAPPGAPAREAMAAACAAIAVECSEAILEDGPDAVGERSWTAVLDALTRCRPGARAARAALDDLEVARLVCGLRDHAVRDRALELALGPDSAAAEQLWTECTRRSPAPLDAAPATLLAVSAWLRGDGAMADVALSRALTSDPDYTLARLLTQALAACLPPAELRGLIRAAAGSPDGR</sequence>
<evidence type="ECO:0008006" key="3">
    <source>
        <dbReference type="Google" id="ProtNLM"/>
    </source>
</evidence>